<dbReference type="Pfam" id="PF24837">
    <property type="entry name" value="AMIN-like"/>
    <property type="match status" value="1"/>
</dbReference>
<dbReference type="STRING" id="479433.Caci_1066"/>
<dbReference type="RefSeq" id="WP_012785286.1">
    <property type="nucleotide sequence ID" value="NC_013131.1"/>
</dbReference>
<keyword evidence="1" id="KW-0732">Signal</keyword>
<organism evidence="3 4">
    <name type="scientific">Catenulispora acidiphila (strain DSM 44928 / JCM 14897 / NBRC 102108 / NRRL B-24433 / ID139908)</name>
    <dbReference type="NCBI Taxonomy" id="479433"/>
    <lineage>
        <taxon>Bacteria</taxon>
        <taxon>Bacillati</taxon>
        <taxon>Actinomycetota</taxon>
        <taxon>Actinomycetes</taxon>
        <taxon>Catenulisporales</taxon>
        <taxon>Catenulisporaceae</taxon>
        <taxon>Catenulispora</taxon>
    </lineage>
</organism>
<sequence length="161" mass="16363" precursor="true">MLSKYGATGRGSRQAATVLGTICLGLATALPASAATNTAQSTAHLLGLSVQSHATYDRVILTVSSIPGYTVTPTDELMGGGSGKDVTLPNSNTYLDVELQPSDIVGFSGPSEITTGDPEVAAVAELSSYEGYTQVGIGLSHASSYTVTVLSSTQLAIDVAH</sequence>
<evidence type="ECO:0000313" key="3">
    <source>
        <dbReference type="EMBL" id="ACU69992.1"/>
    </source>
</evidence>
<dbReference type="InParanoid" id="C7Q4D2"/>
<dbReference type="AlphaFoldDB" id="C7Q4D2"/>
<reference evidence="3 4" key="1">
    <citation type="journal article" date="2009" name="Stand. Genomic Sci.">
        <title>Complete genome sequence of Catenulispora acidiphila type strain (ID 139908).</title>
        <authorList>
            <person name="Copeland A."/>
            <person name="Lapidus A."/>
            <person name="Glavina Del Rio T."/>
            <person name="Nolan M."/>
            <person name="Lucas S."/>
            <person name="Chen F."/>
            <person name="Tice H."/>
            <person name="Cheng J.F."/>
            <person name="Bruce D."/>
            <person name="Goodwin L."/>
            <person name="Pitluck S."/>
            <person name="Mikhailova N."/>
            <person name="Pati A."/>
            <person name="Ivanova N."/>
            <person name="Mavromatis K."/>
            <person name="Chen A."/>
            <person name="Palaniappan K."/>
            <person name="Chain P."/>
            <person name="Land M."/>
            <person name="Hauser L."/>
            <person name="Chang Y.J."/>
            <person name="Jeffries C.D."/>
            <person name="Chertkov O."/>
            <person name="Brettin T."/>
            <person name="Detter J.C."/>
            <person name="Han C."/>
            <person name="Ali Z."/>
            <person name="Tindall B.J."/>
            <person name="Goker M."/>
            <person name="Bristow J."/>
            <person name="Eisen J.A."/>
            <person name="Markowitz V."/>
            <person name="Hugenholtz P."/>
            <person name="Kyrpides N.C."/>
            <person name="Klenk H.P."/>
        </authorList>
    </citation>
    <scope>NUCLEOTIDE SEQUENCE [LARGE SCALE GENOMIC DNA]</scope>
    <source>
        <strain evidence="4">DSM 44928 / JCM 14897 / NBRC 102108 / NRRL B-24433 / ID139908</strain>
    </source>
</reference>
<proteinExistence type="predicted"/>
<feature type="chain" id="PRO_5002982775" description="AMIN-like domain-containing protein" evidence="1">
    <location>
        <begin position="35"/>
        <end position="161"/>
    </location>
</feature>
<dbReference type="KEGG" id="cai:Caci_1066"/>
<dbReference type="EMBL" id="CP001700">
    <property type="protein sequence ID" value="ACU69992.1"/>
    <property type="molecule type" value="Genomic_DNA"/>
</dbReference>
<dbReference type="InterPro" id="IPR056303">
    <property type="entry name" value="AMIN-like"/>
</dbReference>
<name>C7Q4D2_CATAD</name>
<evidence type="ECO:0000259" key="2">
    <source>
        <dbReference type="Pfam" id="PF24837"/>
    </source>
</evidence>
<evidence type="ECO:0000256" key="1">
    <source>
        <dbReference type="SAM" id="SignalP"/>
    </source>
</evidence>
<feature type="signal peptide" evidence="1">
    <location>
        <begin position="1"/>
        <end position="34"/>
    </location>
</feature>
<protein>
    <recommendedName>
        <fullName evidence="2">AMIN-like domain-containing protein</fullName>
    </recommendedName>
</protein>
<dbReference type="Proteomes" id="UP000000851">
    <property type="component" value="Chromosome"/>
</dbReference>
<keyword evidence="4" id="KW-1185">Reference proteome</keyword>
<evidence type="ECO:0000313" key="4">
    <source>
        <dbReference type="Proteomes" id="UP000000851"/>
    </source>
</evidence>
<dbReference type="OrthoDB" id="3393679at2"/>
<dbReference type="HOGENOM" id="CLU_1640736_0_0_11"/>
<gene>
    <name evidence="3" type="ordered locus">Caci_1066</name>
</gene>
<feature type="domain" description="AMIN-like" evidence="2">
    <location>
        <begin position="47"/>
        <end position="161"/>
    </location>
</feature>
<accession>C7Q4D2</accession>